<protein>
    <submittedName>
        <fullName evidence="2">Universal stress protein family protein</fullName>
    </submittedName>
</protein>
<dbReference type="InterPro" id="IPR006016">
    <property type="entry name" value="UspA"/>
</dbReference>
<name>A0ABY2BAQ1_9ACTN</name>
<sequence>MNVAGISDEWNQTAQQHCEAIADQWRRKYPELEIEVDVRRDHPVDGILAAAKSADAQLVVVCGHRRRPLTAALLGCVGRGVVQHAICPVAVVHVPTVDT</sequence>
<evidence type="ECO:0000313" key="3">
    <source>
        <dbReference type="Proteomes" id="UP000295818"/>
    </source>
</evidence>
<proteinExistence type="predicted"/>
<feature type="domain" description="UspA" evidence="1">
    <location>
        <begin position="22"/>
        <end position="93"/>
    </location>
</feature>
<keyword evidence="3" id="KW-1185">Reference proteome</keyword>
<dbReference type="InterPro" id="IPR014729">
    <property type="entry name" value="Rossmann-like_a/b/a_fold"/>
</dbReference>
<comment type="caution">
    <text evidence="2">The sequence shown here is derived from an EMBL/GenBank/DDBJ whole genome shotgun (WGS) entry which is preliminary data.</text>
</comment>
<dbReference type="RefSeq" id="WP_158293072.1">
    <property type="nucleotide sequence ID" value="NZ_SLWM01000029.1"/>
</dbReference>
<dbReference type="SUPFAM" id="SSF52402">
    <property type="entry name" value="Adenine nucleotide alpha hydrolases-like"/>
    <property type="match status" value="1"/>
</dbReference>
<gene>
    <name evidence="2" type="ORF">EV644_12978</name>
</gene>
<dbReference type="Gene3D" id="3.40.50.620">
    <property type="entry name" value="HUPs"/>
    <property type="match status" value="1"/>
</dbReference>
<dbReference type="Pfam" id="PF00582">
    <property type="entry name" value="Usp"/>
    <property type="match status" value="1"/>
</dbReference>
<evidence type="ECO:0000259" key="1">
    <source>
        <dbReference type="Pfam" id="PF00582"/>
    </source>
</evidence>
<dbReference type="Proteomes" id="UP000295818">
    <property type="component" value="Unassembled WGS sequence"/>
</dbReference>
<organism evidence="2 3">
    <name type="scientific">Kribbella orskensis</name>
    <dbReference type="NCBI Taxonomy" id="2512216"/>
    <lineage>
        <taxon>Bacteria</taxon>
        <taxon>Bacillati</taxon>
        <taxon>Actinomycetota</taxon>
        <taxon>Actinomycetes</taxon>
        <taxon>Propionibacteriales</taxon>
        <taxon>Kribbellaceae</taxon>
        <taxon>Kribbella</taxon>
    </lineage>
</organism>
<reference evidence="2 3" key="1">
    <citation type="journal article" date="2015" name="Stand. Genomic Sci.">
        <title>Genomic Encyclopedia of Bacterial and Archaeal Type Strains, Phase III: the genomes of soil and plant-associated and newly described type strains.</title>
        <authorList>
            <person name="Whitman W.B."/>
            <person name="Woyke T."/>
            <person name="Klenk H.P."/>
            <person name="Zhou Y."/>
            <person name="Lilburn T.G."/>
            <person name="Beck B.J."/>
            <person name="De Vos P."/>
            <person name="Vandamme P."/>
            <person name="Eisen J.A."/>
            <person name="Garrity G."/>
            <person name="Hugenholtz P."/>
            <person name="Kyrpides N.C."/>
        </authorList>
    </citation>
    <scope>NUCLEOTIDE SEQUENCE [LARGE SCALE GENOMIC DNA]</scope>
    <source>
        <strain evidence="2 3">VKM Ac-2538</strain>
    </source>
</reference>
<accession>A0ABY2BAQ1</accession>
<evidence type="ECO:0000313" key="2">
    <source>
        <dbReference type="EMBL" id="TCO11709.1"/>
    </source>
</evidence>
<dbReference type="EMBL" id="SLWM01000029">
    <property type="protein sequence ID" value="TCO11709.1"/>
    <property type="molecule type" value="Genomic_DNA"/>
</dbReference>